<evidence type="ECO:0000256" key="3">
    <source>
        <dbReference type="ARBA" id="ARBA00022448"/>
    </source>
</evidence>
<organism evidence="11 12">
    <name type="scientific">Propionigenium maris DSM 9537</name>
    <dbReference type="NCBI Taxonomy" id="1123000"/>
    <lineage>
        <taxon>Bacteria</taxon>
        <taxon>Fusobacteriati</taxon>
        <taxon>Fusobacteriota</taxon>
        <taxon>Fusobacteriia</taxon>
        <taxon>Fusobacteriales</taxon>
        <taxon>Fusobacteriaceae</taxon>
        <taxon>Propionigenium</taxon>
    </lineage>
</organism>
<dbReference type="InterPro" id="IPR013563">
    <property type="entry name" value="Oligopep_ABC_C"/>
</dbReference>
<sequence length="312" mass="34992">MIIDIKNLNIYFNEKTKLQAVNNLSFSVRKGEIFGLVGESGCGKSLTSLAIMRLLRRNASLSGEINFLGENILDLSKKEMGSLRGRDISMIFQEPLTALNPLHRVGKQIDEVLKLHTSLSKRERREKTLKLMEEVNLRDLEETYKKFPHELSGGQRQRIVIAMAIACEPKLIIADEPTTALDVSTQAQIIDLLKAINKKRDNSLLFISHDLDLVDGLCHRVAIMYAGHIVEIVEKLGEAKHPYTRCLLDAIPNPAHKGRDLYSIPGRVPTLAERGGGCPFAPRCPMAREGCHETLPELLERKDGHLVRCPYV</sequence>
<dbReference type="GO" id="GO:0005886">
    <property type="term" value="C:plasma membrane"/>
    <property type="evidence" value="ECO:0007669"/>
    <property type="project" value="UniProtKB-SubCell"/>
</dbReference>
<gene>
    <name evidence="11" type="primary">oppD</name>
    <name evidence="11" type="ORF">PM10SUCC1_05950</name>
</gene>
<dbReference type="RefSeq" id="WP_281833325.1">
    <property type="nucleotide sequence ID" value="NZ_BSDY01000002.1"/>
</dbReference>
<keyword evidence="7 11" id="KW-0067">ATP-binding</keyword>
<dbReference type="EMBL" id="BSDY01000002">
    <property type="protein sequence ID" value="GLI55080.1"/>
    <property type="molecule type" value="Genomic_DNA"/>
</dbReference>
<evidence type="ECO:0000256" key="2">
    <source>
        <dbReference type="ARBA" id="ARBA00005417"/>
    </source>
</evidence>
<reference evidence="11" key="1">
    <citation type="submission" date="2022-12" db="EMBL/GenBank/DDBJ databases">
        <title>Reference genome sequencing for broad-spectrum identification of bacterial and archaeal isolates by mass spectrometry.</title>
        <authorList>
            <person name="Sekiguchi Y."/>
            <person name="Tourlousse D.M."/>
        </authorList>
    </citation>
    <scope>NUCLEOTIDE SEQUENCE</scope>
    <source>
        <strain evidence="11">10succ1</strain>
    </source>
</reference>
<proteinExistence type="inferred from homology"/>
<dbReference type="Pfam" id="PF00005">
    <property type="entry name" value="ABC_tran"/>
    <property type="match status" value="1"/>
</dbReference>
<feature type="domain" description="ABC transporter" evidence="10">
    <location>
        <begin position="5"/>
        <end position="251"/>
    </location>
</feature>
<dbReference type="SUPFAM" id="SSF52540">
    <property type="entry name" value="P-loop containing nucleoside triphosphate hydrolases"/>
    <property type="match status" value="1"/>
</dbReference>
<dbReference type="GO" id="GO:0015833">
    <property type="term" value="P:peptide transport"/>
    <property type="evidence" value="ECO:0007669"/>
    <property type="project" value="InterPro"/>
</dbReference>
<accession>A0A9W6GJF6</accession>
<dbReference type="FunFam" id="3.40.50.300:FF:000016">
    <property type="entry name" value="Oligopeptide ABC transporter ATP-binding component"/>
    <property type="match status" value="1"/>
</dbReference>
<dbReference type="InterPro" id="IPR003593">
    <property type="entry name" value="AAA+_ATPase"/>
</dbReference>
<dbReference type="InterPro" id="IPR017871">
    <property type="entry name" value="ABC_transporter-like_CS"/>
</dbReference>
<dbReference type="Proteomes" id="UP001144471">
    <property type="component" value="Unassembled WGS sequence"/>
</dbReference>
<dbReference type="Gene3D" id="3.40.50.300">
    <property type="entry name" value="P-loop containing nucleotide triphosphate hydrolases"/>
    <property type="match status" value="1"/>
</dbReference>
<comment type="caution">
    <text evidence="11">The sequence shown here is derived from an EMBL/GenBank/DDBJ whole genome shotgun (WGS) entry which is preliminary data.</text>
</comment>
<dbReference type="GO" id="GO:0016887">
    <property type="term" value="F:ATP hydrolysis activity"/>
    <property type="evidence" value="ECO:0007669"/>
    <property type="project" value="InterPro"/>
</dbReference>
<keyword evidence="6" id="KW-0547">Nucleotide-binding</keyword>
<dbReference type="Pfam" id="PF08352">
    <property type="entry name" value="oligo_HPY"/>
    <property type="match status" value="1"/>
</dbReference>
<evidence type="ECO:0000256" key="5">
    <source>
        <dbReference type="ARBA" id="ARBA00022519"/>
    </source>
</evidence>
<dbReference type="PANTHER" id="PTHR43297:SF14">
    <property type="entry name" value="ATPASE AAA-TYPE CORE DOMAIN-CONTAINING PROTEIN"/>
    <property type="match status" value="1"/>
</dbReference>
<evidence type="ECO:0000259" key="10">
    <source>
        <dbReference type="PROSITE" id="PS50893"/>
    </source>
</evidence>
<keyword evidence="12" id="KW-1185">Reference proteome</keyword>
<evidence type="ECO:0000256" key="8">
    <source>
        <dbReference type="ARBA" id="ARBA00022967"/>
    </source>
</evidence>
<dbReference type="InterPro" id="IPR050388">
    <property type="entry name" value="ABC_Ni/Peptide_Import"/>
</dbReference>
<evidence type="ECO:0000256" key="7">
    <source>
        <dbReference type="ARBA" id="ARBA00022840"/>
    </source>
</evidence>
<evidence type="ECO:0000313" key="12">
    <source>
        <dbReference type="Proteomes" id="UP001144471"/>
    </source>
</evidence>
<dbReference type="PROSITE" id="PS50893">
    <property type="entry name" value="ABC_TRANSPORTER_2"/>
    <property type="match status" value="1"/>
</dbReference>
<dbReference type="GO" id="GO:0005524">
    <property type="term" value="F:ATP binding"/>
    <property type="evidence" value="ECO:0007669"/>
    <property type="project" value="UniProtKB-KW"/>
</dbReference>
<evidence type="ECO:0000256" key="1">
    <source>
        <dbReference type="ARBA" id="ARBA00004202"/>
    </source>
</evidence>
<protein>
    <submittedName>
        <fullName evidence="11">Peptide ABC transporter ATP-binding protein</fullName>
    </submittedName>
</protein>
<dbReference type="SMART" id="SM00382">
    <property type="entry name" value="AAA"/>
    <property type="match status" value="1"/>
</dbReference>
<evidence type="ECO:0000256" key="6">
    <source>
        <dbReference type="ARBA" id="ARBA00022741"/>
    </source>
</evidence>
<dbReference type="PANTHER" id="PTHR43297">
    <property type="entry name" value="OLIGOPEPTIDE TRANSPORT ATP-BINDING PROTEIN APPD"/>
    <property type="match status" value="1"/>
</dbReference>
<keyword evidence="3" id="KW-0813">Transport</keyword>
<keyword evidence="5" id="KW-0997">Cell inner membrane</keyword>
<keyword evidence="8" id="KW-1278">Translocase</keyword>
<evidence type="ECO:0000256" key="4">
    <source>
        <dbReference type="ARBA" id="ARBA00022475"/>
    </source>
</evidence>
<dbReference type="InterPro" id="IPR003439">
    <property type="entry name" value="ABC_transporter-like_ATP-bd"/>
</dbReference>
<evidence type="ECO:0000256" key="9">
    <source>
        <dbReference type="ARBA" id="ARBA00023136"/>
    </source>
</evidence>
<comment type="similarity">
    <text evidence="2">Belongs to the ABC transporter superfamily.</text>
</comment>
<keyword evidence="4" id="KW-1003">Cell membrane</keyword>
<dbReference type="PROSITE" id="PS00211">
    <property type="entry name" value="ABC_TRANSPORTER_1"/>
    <property type="match status" value="1"/>
</dbReference>
<name>A0A9W6GJF6_9FUSO</name>
<dbReference type="CDD" id="cd03257">
    <property type="entry name" value="ABC_NikE_OppD_transporters"/>
    <property type="match status" value="1"/>
</dbReference>
<keyword evidence="9" id="KW-0472">Membrane</keyword>
<dbReference type="AlphaFoldDB" id="A0A9W6GJF6"/>
<evidence type="ECO:0000313" key="11">
    <source>
        <dbReference type="EMBL" id="GLI55080.1"/>
    </source>
</evidence>
<comment type="subcellular location">
    <subcellularLocation>
        <location evidence="1">Cell membrane</location>
        <topology evidence="1">Peripheral membrane protein</topology>
    </subcellularLocation>
</comment>
<dbReference type="InterPro" id="IPR027417">
    <property type="entry name" value="P-loop_NTPase"/>
</dbReference>
<dbReference type="NCBIfam" id="TIGR01727">
    <property type="entry name" value="oligo_HPY"/>
    <property type="match status" value="1"/>
</dbReference>